<protein>
    <recommendedName>
        <fullName evidence="2">glycogenin glucosyltransferase</fullName>
        <ecNumber evidence="2">2.4.1.186</ecNumber>
    </recommendedName>
</protein>
<dbReference type="FunFam" id="3.90.550.10:FF:000085">
    <property type="entry name" value="Glycogenin, isoform B"/>
    <property type="match status" value="1"/>
</dbReference>
<evidence type="ECO:0000256" key="1">
    <source>
        <dbReference type="ARBA" id="ARBA00038162"/>
    </source>
</evidence>
<comment type="similarity">
    <text evidence="1">Belongs to the glycosyltransferase 8 family. Glycogenin subfamily.</text>
</comment>
<feature type="compositionally biased region" description="Polar residues" evidence="3">
    <location>
        <begin position="864"/>
        <end position="878"/>
    </location>
</feature>
<feature type="compositionally biased region" description="Basic and acidic residues" evidence="3">
    <location>
        <begin position="986"/>
        <end position="996"/>
    </location>
</feature>
<evidence type="ECO:0000313" key="5">
    <source>
        <dbReference type="Proteomes" id="UP000786811"/>
    </source>
</evidence>
<keyword evidence="5" id="KW-1185">Reference proteome</keyword>
<dbReference type="InterPro" id="IPR002495">
    <property type="entry name" value="Glyco_trans_8"/>
</dbReference>
<dbReference type="PANTHER" id="PTHR11183">
    <property type="entry name" value="GLYCOGENIN SUBFAMILY MEMBER"/>
    <property type="match status" value="1"/>
</dbReference>
<dbReference type="Gene3D" id="3.90.550.10">
    <property type="entry name" value="Spore Coat Polysaccharide Biosynthesis Protein SpsA, Chain A"/>
    <property type="match status" value="1"/>
</dbReference>
<reference evidence="4" key="1">
    <citation type="submission" date="2021-04" db="EMBL/GenBank/DDBJ databases">
        <authorList>
            <person name="Chebbi M.A.C M."/>
        </authorList>
    </citation>
    <scope>NUCLEOTIDE SEQUENCE</scope>
</reference>
<accession>A0A8J2HI27</accession>
<sequence>MIHTRFAWVTLVTNDSYSLGALVLAHALKRVRTKHDLAVLITPGVTAAMREKLTAVFSLVKEVNVLDSQDEANLALLARPELGITFTKLHCWRLTQYEKCVFVDADTLVIRNCDELFEREELSAAPDVGWPDCFNSGVFVFKPSQQTFASLTAFATSKGSFDGGDQGLLNLYFSDWAHKDISKHLPFIYNMCSTASYSYLPAYKQFGSEIRIIHFIGSTKPWLQYFDTQTSLVHPSSDSQHLQSLLQLWWNIFCEDVHPQLSPVMITSTLARREHNLYVSISPPSRNTISSRSIHHEYHTPTDSTYDKVDKIFDTGFYEFKDPWDSYIEPTVANNSNYSLNHPSDINVNTNSNDSVFVCEQNHEEFDKESTEIPLKNRTNFPDSMDRLCDTVEISNNNNYNNNNSNNENTSIENNYTIDIKNFNCYQIIDEILRTDNFDKKTDLSIINDNEQVQLAINNSNNSSPDQTKCNINFNREDQSNFVDKTENLVFLPTEDNKFNGHDHAYKNSVNSKPLPEPYAECKNNENESQIHCTVEVESKCAGIAGALAKITLGEARSPEQVALEEHMRRQSWEQGQIDYMGRDSFDNIWKKICTTLSIVPETQESTPKETIVADVKEKVSKPPIRKTPSTEDEPAKEVSQDVAGECHLKKSPEESKKSSEKSIQEISSPAVETSQAPNKNEPILSVTSGAPQLCIKESGETSRQPSKQEQEEKLAIALGFTTTPKDSKDKPEVKLDVSPKKSSVRTVADSPVPIQVAESVLEADIKESVSEDIKPVTEEAISSISAPIQESISTVVETPLEPPPPAQSPSVEASPLMQPNGNGLDIGLHFINAPPRAITPVSAPEPTPVRRQASIPETESKKPTGTCSRSLVGTSSSEKTEAIESESCQLTSKVSLAENVVPEQVPKTTEEVAPEPKVEEAETVIETKHSEDPQTSAIVPEEPAAKEQQRPLPKELVIPGTPTIIEATPPTSPPLDVAGCLPEPVKPEKEKPEKKVIRKIVKKSSEEKSEESEAGEAKKITKKVVKKVVKKVKDADDTGESSTAGEKPKKVVKVIKKTTKVQNLDAEASVPDTPPPASSQTPVPPKRKIKPATAKSSKKTEQDPAATP</sequence>
<feature type="region of interest" description="Disordered" evidence="3">
    <location>
        <begin position="604"/>
        <end position="749"/>
    </location>
</feature>
<evidence type="ECO:0000256" key="3">
    <source>
        <dbReference type="SAM" id="MobiDB-lite"/>
    </source>
</evidence>
<name>A0A8J2HI27_COTCN</name>
<dbReference type="InterPro" id="IPR029044">
    <property type="entry name" value="Nucleotide-diphossugar_trans"/>
</dbReference>
<dbReference type="EC" id="2.4.1.186" evidence="2"/>
<dbReference type="Proteomes" id="UP000786811">
    <property type="component" value="Unassembled WGS sequence"/>
</dbReference>
<dbReference type="OrthoDB" id="2014201at2759"/>
<evidence type="ECO:0000313" key="4">
    <source>
        <dbReference type="EMBL" id="CAG5101930.1"/>
    </source>
</evidence>
<dbReference type="GO" id="GO:0005978">
    <property type="term" value="P:glycogen biosynthetic process"/>
    <property type="evidence" value="ECO:0007669"/>
    <property type="project" value="UniProtKB-ARBA"/>
</dbReference>
<feature type="compositionally biased region" description="Basic and acidic residues" evidence="3">
    <location>
        <begin position="944"/>
        <end position="954"/>
    </location>
</feature>
<dbReference type="Pfam" id="PF01501">
    <property type="entry name" value="Glyco_transf_8"/>
    <property type="match status" value="2"/>
</dbReference>
<proteinExistence type="inferred from homology"/>
<dbReference type="SUPFAM" id="SSF53448">
    <property type="entry name" value="Nucleotide-diphospho-sugar transferases"/>
    <property type="match status" value="1"/>
</dbReference>
<evidence type="ECO:0000256" key="2">
    <source>
        <dbReference type="ARBA" id="ARBA00038934"/>
    </source>
</evidence>
<feature type="compositionally biased region" description="Basic residues" evidence="3">
    <location>
        <begin position="1051"/>
        <end position="1060"/>
    </location>
</feature>
<dbReference type="CDD" id="cd02537">
    <property type="entry name" value="GT8_Glycogenin"/>
    <property type="match status" value="1"/>
</dbReference>
<organism evidence="4 5">
    <name type="scientific">Cotesia congregata</name>
    <name type="common">Parasitoid wasp</name>
    <name type="synonym">Apanteles congregatus</name>
    <dbReference type="NCBI Taxonomy" id="51543"/>
    <lineage>
        <taxon>Eukaryota</taxon>
        <taxon>Metazoa</taxon>
        <taxon>Ecdysozoa</taxon>
        <taxon>Arthropoda</taxon>
        <taxon>Hexapoda</taxon>
        <taxon>Insecta</taxon>
        <taxon>Pterygota</taxon>
        <taxon>Neoptera</taxon>
        <taxon>Endopterygota</taxon>
        <taxon>Hymenoptera</taxon>
        <taxon>Apocrita</taxon>
        <taxon>Ichneumonoidea</taxon>
        <taxon>Braconidae</taxon>
        <taxon>Microgastrinae</taxon>
        <taxon>Cotesia</taxon>
    </lineage>
</organism>
<dbReference type="InterPro" id="IPR050587">
    <property type="entry name" value="GNT1/Glycosyltrans_8"/>
</dbReference>
<comment type="caution">
    <text evidence="4">The sequence shown here is derived from an EMBL/GenBank/DDBJ whole genome shotgun (WGS) entry which is preliminary data.</text>
</comment>
<feature type="compositionally biased region" description="Basic residues" evidence="3">
    <location>
        <begin position="1021"/>
        <end position="1031"/>
    </location>
</feature>
<gene>
    <name evidence="4" type="ORF">HICCMSTLAB_LOCUS10761</name>
</gene>
<feature type="compositionally biased region" description="Basic and acidic residues" evidence="3">
    <location>
        <begin position="909"/>
        <end position="933"/>
    </location>
</feature>
<dbReference type="AlphaFoldDB" id="A0A8J2HI27"/>
<dbReference type="GO" id="GO:0008466">
    <property type="term" value="F:glycogenin glucosyltransferase activity"/>
    <property type="evidence" value="ECO:0007669"/>
    <property type="project" value="UniProtKB-EC"/>
</dbReference>
<dbReference type="EMBL" id="CAJNRD030001123">
    <property type="protein sequence ID" value="CAG5101930.1"/>
    <property type="molecule type" value="Genomic_DNA"/>
</dbReference>
<feature type="compositionally biased region" description="Basic and acidic residues" evidence="3">
    <location>
        <begin position="726"/>
        <end position="740"/>
    </location>
</feature>
<feature type="compositionally biased region" description="Basic and acidic residues" evidence="3">
    <location>
        <begin position="634"/>
        <end position="664"/>
    </location>
</feature>
<feature type="region of interest" description="Disordered" evidence="3">
    <location>
        <begin position="798"/>
        <end position="1109"/>
    </location>
</feature>